<feature type="compositionally biased region" description="Polar residues" evidence="4">
    <location>
        <begin position="118"/>
        <end position="132"/>
    </location>
</feature>
<sequence>MEHSQEDVPQPFADHRHSQGRSAATGNGEDTGDVETECSPGALETTTRESGLPDAPATSPRASTPPAKDAPAEEALPSGTPLPTDAECDGHSSEHVPGLAEHDSLVTVRLSEPPALTVITSGNNSNRSSDQAGRTAAVKQELDTPNGSRNQRGTMPTVAEDDDGRSTISSSSSNSSSDEENAEAVDWDQLQRTEHEESNGQSAGNTAMLLARLEQENAKLDTNPKSVRVQSPEPPPVQQQAARRPRPPSMAQLRDMVHSPTPPALRYSMLPPPPLTDLEFYAALMQDYDQTAARLPTLLSNKIRKGIPPPLRGVVWQAMTRAMRDVALAEQFENYCGASSPYEGIIGKDLGRSFPGVDMFREPDGDGQRMLGRVLKSYSLHEPRIGYCQGLAFLVGPLLMHMPDKEAFCVLVKLMEKYDLRSSYMPDLAGLHVRIFQFRELLRSTLPDVSSHLEDLQVDPAAYVSQWFLSFFAVTCPLPMLFRMYDVVFAEGAAETIMRVALSLMQQNQARLLACAELEDAMQLLLSRSLWDCYHYNADEFVLHFLNFSNVVTRDRLASLDQAYREARIANINQTGSANVDRSSTIATVASRFLGRLWASSASSSSPASSPLSLPSLSSPTSATAGATAAPLSSSSNNNNPTLSSSLSNSPTPSSSSHPLASPTGASTPGKKFLGLGGPGPNAPPLRPLSMLQRSASKNSIASTVNSMEATSSAAGPSSSSTTSSSSSSSSSASSVLSSTSTEATLLSRDSSSELNALTKATAASSSGSNNSNNSSNKNGGKTNASDDSLNSQIEDLLTAFSDLQRQHALVTDQLQREREERSDDRKAVQMLLQNLREKTKTTTQTVALATTTRVTYGVQLRETDSSVAPLPPKPAATTALSISQNELLLLIEPVEARFGSDADNRRSSVPQSKSQLRDELARAKEQLSNELAKNQDHNRRVYETEQEVANMKEQLRESHAHARVLHQDKQRLERQIYDLRTRVASEAASAAVAAAAGAAHITNGGGGGDSNGPTAVAGGNAAATSSSAGGGMATVGSTALGIADAATEWFGRATGSGLGVAGVSGGKGGGAGGLRELKLGRSKSTPTQTSFPAASGGQNQPNGSASMSVFGGAGKRSSSLLIRGPGWRESVFNGAPANGGNGGSSNAMEQQQETLVLELVQAKTAEAVARQEAEEAKQRLESLRKALGLSPNDLSSMLHNASNTGGAASTAASAAMGMLGRLTTSISDNKAHAAGNKNAAAQGLSASTATATTTTTAPSSGYGSFFGWRR</sequence>
<evidence type="ECO:0000256" key="4">
    <source>
        <dbReference type="SAM" id="MobiDB-lite"/>
    </source>
</evidence>
<dbReference type="FunFam" id="1.10.8.270:FF:000001">
    <property type="entry name" value="TBC1 domain family member 1"/>
    <property type="match status" value="1"/>
</dbReference>
<feature type="compositionally biased region" description="Low complexity" evidence="4">
    <location>
        <begin position="710"/>
        <end position="736"/>
    </location>
</feature>
<name>A0A162MED9_9HYPO</name>
<dbReference type="PANTHER" id="PTHR47219:SF9">
    <property type="entry name" value="GTPASE ACTIVATING PROTEIN AND CENTROSOME-ASSOCIATED, ISOFORM B"/>
    <property type="match status" value="1"/>
</dbReference>
<keyword evidence="1" id="KW-0343">GTPase activation</keyword>
<feature type="compositionally biased region" description="Low complexity" evidence="4">
    <location>
        <begin position="604"/>
        <end position="674"/>
    </location>
</feature>
<dbReference type="InterPro" id="IPR035969">
    <property type="entry name" value="Rab-GAP_TBC_sf"/>
</dbReference>
<feature type="domain" description="Rab-GAP TBC" evidence="5">
    <location>
        <begin position="306"/>
        <end position="492"/>
    </location>
</feature>
<gene>
    <name evidence="6" type="ORF">SPI_08544</name>
</gene>
<keyword evidence="7" id="KW-1185">Reference proteome</keyword>
<dbReference type="OrthoDB" id="159449at2759"/>
<evidence type="ECO:0000313" key="6">
    <source>
        <dbReference type="EMBL" id="OAA55040.1"/>
    </source>
</evidence>
<dbReference type="PANTHER" id="PTHR47219">
    <property type="entry name" value="RAB GTPASE-ACTIVATING PROTEIN 1-LIKE"/>
    <property type="match status" value="1"/>
</dbReference>
<dbReference type="STRING" id="1081102.A0A162MED9"/>
<feature type="compositionally biased region" description="Low complexity" evidence="4">
    <location>
        <begin position="166"/>
        <end position="176"/>
    </location>
</feature>
<feature type="compositionally biased region" description="Polar residues" evidence="4">
    <location>
        <begin position="692"/>
        <end position="709"/>
    </location>
</feature>
<dbReference type="Gene3D" id="1.10.8.270">
    <property type="entry name" value="putative rabgap domain of human tbc1 domain family member 14 like domains"/>
    <property type="match status" value="1"/>
</dbReference>
<protein>
    <submittedName>
        <fullName evidence="6">GTPase activating protein</fullName>
    </submittedName>
</protein>
<evidence type="ECO:0000313" key="7">
    <source>
        <dbReference type="Proteomes" id="UP000076874"/>
    </source>
</evidence>
<evidence type="ECO:0000256" key="3">
    <source>
        <dbReference type="SAM" id="Coils"/>
    </source>
</evidence>
<evidence type="ECO:0000256" key="1">
    <source>
        <dbReference type="ARBA" id="ARBA00022468"/>
    </source>
</evidence>
<dbReference type="Gene3D" id="1.10.10.750">
    <property type="entry name" value="Ypt/Rab-GAP domain of gyp1p, domain 1"/>
    <property type="match status" value="1"/>
</dbReference>
<dbReference type="AlphaFoldDB" id="A0A162MED9"/>
<proteinExistence type="predicted"/>
<dbReference type="GO" id="GO:0005096">
    <property type="term" value="F:GTPase activator activity"/>
    <property type="evidence" value="ECO:0007669"/>
    <property type="project" value="UniProtKB-KW"/>
</dbReference>
<dbReference type="EMBL" id="AZHD01000021">
    <property type="protein sequence ID" value="OAA55040.1"/>
    <property type="molecule type" value="Genomic_DNA"/>
</dbReference>
<dbReference type="PROSITE" id="PS50086">
    <property type="entry name" value="TBC_RABGAP"/>
    <property type="match status" value="1"/>
</dbReference>
<evidence type="ECO:0000256" key="2">
    <source>
        <dbReference type="ARBA" id="ARBA00023054"/>
    </source>
</evidence>
<dbReference type="InterPro" id="IPR000195">
    <property type="entry name" value="Rab-GAP-TBC_dom"/>
</dbReference>
<evidence type="ECO:0000259" key="5">
    <source>
        <dbReference type="PROSITE" id="PS50086"/>
    </source>
</evidence>
<feature type="coiled-coil region" evidence="3">
    <location>
        <begin position="914"/>
        <end position="955"/>
    </location>
</feature>
<feature type="region of interest" description="Disordered" evidence="4">
    <location>
        <begin position="1"/>
        <end position="184"/>
    </location>
</feature>
<dbReference type="FunFam" id="1.10.472.80:FF:000027">
    <property type="entry name" value="GTPase activating protein (Evi5)"/>
    <property type="match status" value="1"/>
</dbReference>
<comment type="caution">
    <text evidence="6">The sequence shown here is derived from an EMBL/GenBank/DDBJ whole genome shotgun (WGS) entry which is preliminary data.</text>
</comment>
<dbReference type="Gene3D" id="1.10.472.80">
    <property type="entry name" value="Ypt/Rab-GAP domain of gyp1p, domain 3"/>
    <property type="match status" value="1"/>
</dbReference>
<feature type="region of interest" description="Disordered" evidence="4">
    <location>
        <begin position="604"/>
        <end position="736"/>
    </location>
</feature>
<dbReference type="Pfam" id="PF23436">
    <property type="entry name" value="RabGap-TBC_2"/>
    <property type="match status" value="1"/>
</dbReference>
<feature type="region of interest" description="Disordered" evidence="4">
    <location>
        <begin position="760"/>
        <end position="789"/>
    </location>
</feature>
<dbReference type="SMART" id="SM00164">
    <property type="entry name" value="TBC"/>
    <property type="match status" value="1"/>
</dbReference>
<feature type="compositionally biased region" description="Polar residues" evidence="4">
    <location>
        <begin position="143"/>
        <end position="154"/>
    </location>
</feature>
<dbReference type="FunFam" id="1.10.10.750:FF:000003">
    <property type="entry name" value="GTPase activating protein (Evi5)"/>
    <property type="match status" value="1"/>
</dbReference>
<dbReference type="GO" id="GO:0031267">
    <property type="term" value="F:small GTPase binding"/>
    <property type="evidence" value="ECO:0007669"/>
    <property type="project" value="TreeGrafter"/>
</dbReference>
<organism evidence="6 7">
    <name type="scientific">Niveomyces insectorum RCEF 264</name>
    <dbReference type="NCBI Taxonomy" id="1081102"/>
    <lineage>
        <taxon>Eukaryota</taxon>
        <taxon>Fungi</taxon>
        <taxon>Dikarya</taxon>
        <taxon>Ascomycota</taxon>
        <taxon>Pezizomycotina</taxon>
        <taxon>Sordariomycetes</taxon>
        <taxon>Hypocreomycetidae</taxon>
        <taxon>Hypocreales</taxon>
        <taxon>Cordycipitaceae</taxon>
        <taxon>Niveomyces</taxon>
    </lineage>
</organism>
<feature type="compositionally biased region" description="Basic and acidic residues" evidence="4">
    <location>
        <begin position="88"/>
        <end position="104"/>
    </location>
</feature>
<feature type="coiled-coil region" evidence="3">
    <location>
        <begin position="1160"/>
        <end position="1191"/>
    </location>
</feature>
<feature type="region of interest" description="Disordered" evidence="4">
    <location>
        <begin position="221"/>
        <end position="264"/>
    </location>
</feature>
<feature type="region of interest" description="Disordered" evidence="4">
    <location>
        <begin position="1083"/>
        <end position="1108"/>
    </location>
</feature>
<dbReference type="SUPFAM" id="SSF47923">
    <property type="entry name" value="Ypt/Rab-GAP domain of gyp1p"/>
    <property type="match status" value="2"/>
</dbReference>
<reference evidence="6 7" key="1">
    <citation type="journal article" date="2016" name="Genome Biol. Evol.">
        <title>Divergent and convergent evolution of fungal pathogenicity.</title>
        <authorList>
            <person name="Shang Y."/>
            <person name="Xiao G."/>
            <person name="Zheng P."/>
            <person name="Cen K."/>
            <person name="Zhan S."/>
            <person name="Wang C."/>
        </authorList>
    </citation>
    <scope>NUCLEOTIDE SEQUENCE [LARGE SCALE GENOMIC DNA]</scope>
    <source>
        <strain evidence="6 7">RCEF 264</strain>
    </source>
</reference>
<feature type="compositionally biased region" description="Low complexity" evidence="4">
    <location>
        <begin position="760"/>
        <end position="786"/>
    </location>
</feature>
<accession>A0A162MED9</accession>
<feature type="compositionally biased region" description="Low complexity" evidence="4">
    <location>
        <begin position="55"/>
        <end position="67"/>
    </location>
</feature>
<dbReference type="Proteomes" id="UP000076874">
    <property type="component" value="Unassembled WGS sequence"/>
</dbReference>
<dbReference type="InterPro" id="IPR050302">
    <property type="entry name" value="Rab_GAP_TBC_domain"/>
</dbReference>
<keyword evidence="2 3" id="KW-0175">Coiled coil</keyword>